<dbReference type="KEGG" id="sbi:8076676"/>
<dbReference type="STRING" id="4558.C5YRU0"/>
<organism evidence="2 3">
    <name type="scientific">Sorghum bicolor</name>
    <name type="common">Sorghum</name>
    <name type="synonym">Sorghum vulgare</name>
    <dbReference type="NCBI Taxonomy" id="4558"/>
    <lineage>
        <taxon>Eukaryota</taxon>
        <taxon>Viridiplantae</taxon>
        <taxon>Streptophyta</taxon>
        <taxon>Embryophyta</taxon>
        <taxon>Tracheophyta</taxon>
        <taxon>Spermatophyta</taxon>
        <taxon>Magnoliopsida</taxon>
        <taxon>Liliopsida</taxon>
        <taxon>Poales</taxon>
        <taxon>Poaceae</taxon>
        <taxon>PACMAD clade</taxon>
        <taxon>Panicoideae</taxon>
        <taxon>Andropogonodae</taxon>
        <taxon>Andropogoneae</taxon>
        <taxon>Sorghinae</taxon>
        <taxon>Sorghum</taxon>
    </lineage>
</organism>
<dbReference type="OrthoDB" id="658642at2759"/>
<dbReference type="eggNOG" id="ENOG502R3XV">
    <property type="taxonomic scope" value="Eukaryota"/>
</dbReference>
<evidence type="ECO:0000313" key="3">
    <source>
        <dbReference type="Proteomes" id="UP000000768"/>
    </source>
</evidence>
<dbReference type="SUPFAM" id="SSF81383">
    <property type="entry name" value="F-box domain"/>
    <property type="match status" value="1"/>
</dbReference>
<gene>
    <name evidence="2" type="ORF">SORBI_3008G164000</name>
</gene>
<evidence type="ECO:0000313" key="2">
    <source>
        <dbReference type="EMBL" id="EES17363.1"/>
    </source>
</evidence>
<keyword evidence="3" id="KW-1185">Reference proteome</keyword>
<dbReference type="Gramene" id="EES17363">
    <property type="protein sequence ID" value="EES17363"/>
    <property type="gene ID" value="SORBI_3008G164000"/>
</dbReference>
<dbReference type="EMBL" id="CM000767">
    <property type="protein sequence ID" value="EES17363.1"/>
    <property type="molecule type" value="Genomic_DNA"/>
</dbReference>
<dbReference type="InterPro" id="IPR036047">
    <property type="entry name" value="F-box-like_dom_sf"/>
</dbReference>
<dbReference type="InterPro" id="IPR001810">
    <property type="entry name" value="F-box_dom"/>
</dbReference>
<dbReference type="Proteomes" id="UP000000768">
    <property type="component" value="Chromosome 8"/>
</dbReference>
<accession>C5YRU0</accession>
<dbReference type="OMA" id="PANGFYW"/>
<name>C5YRU0_SORBI</name>
<dbReference type="PROSITE" id="PS50181">
    <property type="entry name" value="FBOX"/>
    <property type="match status" value="1"/>
</dbReference>
<proteinExistence type="predicted"/>
<dbReference type="PANTHER" id="PTHR31264:SF7">
    <property type="entry name" value="F-BOX DOMAIN CONTAINING PROTEIN, EXPRESSED"/>
    <property type="match status" value="1"/>
</dbReference>
<sequence>MASDLPTDLLEQIFLHLEDAADLARASAACASFRRVISNGRFLRRFRSRHRPPVLGLLENRGGGKIRFRPIQSPRRSALAAGACADAADFTFRFIPGPNRCCWGVVRDARDGRVLLSRYKRLWHTLHRRPPLLIVCDPLHRRHVEIPPIPDDLLDAAATTSTDHDGGDPDDLRRLEFEPFLAPAPSAADEDQVVDELSSFQVICNALSGTMLVTFAFSSASRQWRAVASFSNPNYVMKNLCSLWFRQPANGFYWTCFSENFMLVLDTREMKFFVVSDIPEKSNGRSKIVVEAAGEGRLGLLLLLEDKLELYSRAWQGNNNGGVVVDQEWRHDKTVRMFAGLWNLSGTTNGYAFLRWLPRDHVQRWEEAHYFTVDLKTLLVERLCVLEFINVPKFLYASFPPPLSPPTV</sequence>
<protein>
    <recommendedName>
        <fullName evidence="1">F-box domain-containing protein</fullName>
    </recommendedName>
</protein>
<dbReference type="SMART" id="SM00256">
    <property type="entry name" value="FBOX"/>
    <property type="match status" value="1"/>
</dbReference>
<dbReference type="HOGENOM" id="CLU_030310_0_1_1"/>
<dbReference type="PANTHER" id="PTHR31264">
    <property type="entry name" value="OS07G0554500 PROTEIN-RELATED"/>
    <property type="match status" value="1"/>
</dbReference>
<reference evidence="3" key="2">
    <citation type="journal article" date="2018" name="Plant J.">
        <title>The Sorghum bicolor reference genome: improved assembly, gene annotations, a transcriptome atlas, and signatures of genome organization.</title>
        <authorList>
            <person name="McCormick R.F."/>
            <person name="Truong S.K."/>
            <person name="Sreedasyam A."/>
            <person name="Jenkins J."/>
            <person name="Shu S."/>
            <person name="Sims D."/>
            <person name="Kennedy M."/>
            <person name="Amirebrahimi M."/>
            <person name="Weers B.D."/>
            <person name="McKinley B."/>
            <person name="Mattison A."/>
            <person name="Morishige D.T."/>
            <person name="Grimwood J."/>
            <person name="Schmutz J."/>
            <person name="Mullet J.E."/>
        </authorList>
    </citation>
    <scope>NUCLEOTIDE SEQUENCE [LARGE SCALE GENOMIC DNA]</scope>
    <source>
        <strain evidence="3">cv. BTx623</strain>
    </source>
</reference>
<dbReference type="Gene3D" id="1.20.1280.50">
    <property type="match status" value="1"/>
</dbReference>
<dbReference type="AlphaFoldDB" id="C5YRU0"/>
<dbReference type="InParanoid" id="C5YRU0"/>
<feature type="domain" description="F-box" evidence="1">
    <location>
        <begin position="1"/>
        <end position="46"/>
    </location>
</feature>
<evidence type="ECO:0000259" key="1">
    <source>
        <dbReference type="PROSITE" id="PS50181"/>
    </source>
</evidence>
<dbReference type="Pfam" id="PF12937">
    <property type="entry name" value="F-box-like"/>
    <property type="match status" value="1"/>
</dbReference>
<reference evidence="2 3" key="1">
    <citation type="journal article" date="2009" name="Nature">
        <title>The Sorghum bicolor genome and the diversification of grasses.</title>
        <authorList>
            <person name="Paterson A.H."/>
            <person name="Bowers J.E."/>
            <person name="Bruggmann R."/>
            <person name="Dubchak I."/>
            <person name="Grimwood J."/>
            <person name="Gundlach H."/>
            <person name="Haberer G."/>
            <person name="Hellsten U."/>
            <person name="Mitros T."/>
            <person name="Poliakov A."/>
            <person name="Schmutz J."/>
            <person name="Spannagl M."/>
            <person name="Tang H."/>
            <person name="Wang X."/>
            <person name="Wicker T."/>
            <person name="Bharti A.K."/>
            <person name="Chapman J."/>
            <person name="Feltus F.A."/>
            <person name="Gowik U."/>
            <person name="Grigoriev I.V."/>
            <person name="Lyons E."/>
            <person name="Maher C.A."/>
            <person name="Martis M."/>
            <person name="Narechania A."/>
            <person name="Otillar R.P."/>
            <person name="Penning B.W."/>
            <person name="Salamov A.A."/>
            <person name="Wang Y."/>
            <person name="Zhang L."/>
            <person name="Carpita N.C."/>
            <person name="Freeling M."/>
            <person name="Gingle A.R."/>
            <person name="Hash C.T."/>
            <person name="Keller B."/>
            <person name="Klein P."/>
            <person name="Kresovich S."/>
            <person name="McCann M.C."/>
            <person name="Ming R."/>
            <person name="Peterson D.G."/>
            <person name="Mehboob-ur-Rahman"/>
            <person name="Ware D."/>
            <person name="Westhoff P."/>
            <person name="Mayer K.F."/>
            <person name="Messing J."/>
            <person name="Rokhsar D.S."/>
        </authorList>
    </citation>
    <scope>NUCLEOTIDE SEQUENCE [LARGE SCALE GENOMIC DNA]</scope>
    <source>
        <strain evidence="3">cv. BTx623</strain>
    </source>
</reference>